<protein>
    <recommendedName>
        <fullName evidence="3">Terminase large subunit</fullName>
    </recommendedName>
</protein>
<reference evidence="1 2" key="1">
    <citation type="submission" date="2022-09" db="EMBL/GenBank/DDBJ databases">
        <title>Evolutionary Diversification of Methanotrophic Ca. Methanophagales (ANME-1) and Their Expansive Virome.</title>
        <authorList>
            <person name="Laso-Perez R."/>
            <person name="Wu F."/>
            <person name="Cremiere A."/>
            <person name="Speth D."/>
            <person name="Magyar J.S."/>
            <person name="Krupovic M."/>
            <person name="Orphan V.J."/>
        </authorList>
    </citation>
    <scope>NUCLEOTIDE SEQUENCE [LARGE SCALE GENOMIC DNA]</scope>
    <source>
        <strain evidence="1">PBV299</strain>
    </source>
</reference>
<dbReference type="Proteomes" id="UP001156193">
    <property type="component" value="Segment"/>
</dbReference>
<name>A0ABY6GLG8_9CAUD</name>
<dbReference type="InterPro" id="IPR027417">
    <property type="entry name" value="P-loop_NTPase"/>
</dbReference>
<dbReference type="Gene3D" id="3.30.420.240">
    <property type="match status" value="1"/>
</dbReference>
<accession>A0ABY6GLG8</accession>
<dbReference type="EMBL" id="OP413838">
    <property type="protein sequence ID" value="UYL64851.1"/>
    <property type="molecule type" value="Genomic_DNA"/>
</dbReference>
<evidence type="ECO:0000313" key="1">
    <source>
        <dbReference type="EMBL" id="UYL64851.1"/>
    </source>
</evidence>
<evidence type="ECO:0000313" key="2">
    <source>
        <dbReference type="Proteomes" id="UP001156193"/>
    </source>
</evidence>
<dbReference type="Gene3D" id="3.40.50.300">
    <property type="entry name" value="P-loop containing nucleotide triphosphate hydrolases"/>
    <property type="match status" value="1"/>
</dbReference>
<dbReference type="SUPFAM" id="SSF52540">
    <property type="entry name" value="P-loop containing nucleoside triphosphate hydrolases"/>
    <property type="match status" value="1"/>
</dbReference>
<keyword evidence="2" id="KW-1185">Reference proteome</keyword>
<proteinExistence type="predicted"/>
<organism evidence="1 2">
    <name type="scientific">Methanophagales virus PBV299</name>
    <dbReference type="NCBI Taxonomy" id="2987730"/>
    <lineage>
        <taxon>Viruses</taxon>
        <taxon>Duplodnaviria</taxon>
        <taxon>Heunggongvirae</taxon>
        <taxon>Uroviricota</taxon>
        <taxon>Caudoviricetes</taxon>
        <taxon>Nakonvirales</taxon>
        <taxon>Ahpuchviridae</taxon>
        <taxon>Kisinvirus</taxon>
        <taxon>Kisinvirus pescaderoense</taxon>
    </lineage>
</organism>
<evidence type="ECO:0008006" key="3">
    <source>
        <dbReference type="Google" id="ProtNLM"/>
    </source>
</evidence>
<sequence>MKTVKEKAIRQCAYCGKEIKRNRIFCSQHAKPPLLNVWEIFHTFGLEPRGFQLEALLAYMKMRLGFERRRRLMIKVATGAGKSFLLDMIALIELTHFPDSFGVIGSISLNVAKEHILRIRGWIKHSPYRVYLGHESTFSKEEIWLQSPLNTRLLAIAQSEETRTGYHPNYLLIDEIGRMRSRAYWGLFYQMGKSKDVIEVMASTPFVSSDVFYQLWSSDDTVRISPALSECWWIPRYVIENARRTLPPEMFQLLYEARFRTITDRVFDEEMILANIIDFNVKPSDQLVMGIDLARRVDESAVVVYDLAQGVVVHAETFTGEWDAQIERIVQLIERWKPIKIILDRGGPGDVIANELAGYPIEAIYISGKEKQKLVQNAQLMFLRNQVKFNPHTFPKLADQLSGFVYLNEDRTSFGPYTKSLHDDLVDALLLALSFASKKVNVVPLDEDAWKPIRKMPLSGGWEDIRESKWMIETI</sequence>
<gene>
    <name evidence="1" type="ORF">OFDIEDLO_00055</name>
</gene>